<dbReference type="AlphaFoldDB" id="A0A4C1W5Z3"/>
<evidence type="ECO:0000313" key="1">
    <source>
        <dbReference type="EMBL" id="GBP46491.1"/>
    </source>
</evidence>
<organism evidence="1 2">
    <name type="scientific">Eumeta variegata</name>
    <name type="common">Bagworm moth</name>
    <name type="synonym">Eumeta japonica</name>
    <dbReference type="NCBI Taxonomy" id="151549"/>
    <lineage>
        <taxon>Eukaryota</taxon>
        <taxon>Metazoa</taxon>
        <taxon>Ecdysozoa</taxon>
        <taxon>Arthropoda</taxon>
        <taxon>Hexapoda</taxon>
        <taxon>Insecta</taxon>
        <taxon>Pterygota</taxon>
        <taxon>Neoptera</taxon>
        <taxon>Endopterygota</taxon>
        <taxon>Lepidoptera</taxon>
        <taxon>Glossata</taxon>
        <taxon>Ditrysia</taxon>
        <taxon>Tineoidea</taxon>
        <taxon>Psychidae</taxon>
        <taxon>Oiketicinae</taxon>
        <taxon>Eumeta</taxon>
    </lineage>
</organism>
<accession>A0A4C1W5Z3</accession>
<sequence>ERRAAQKLREIDALGRAGRPVRLPARFGFEKKSVKCETEPGNEDFVRSTSMIIHSYTKKSVLNIIDHIVLCEIGRRGRASPGISRRPAARLSPFPARAAAYALAGHAFPTHESAGGRRKSGALSVTGSDPGLDGKKIIIGGHESIQNMNRERYFCVYYKSKTKRTNESGTGVKTKTKIARAPIGIESDIGIDIGVGKRTGIRTEGNRNKNQNCITVNARVTMVLSHAPAEQKIFEEGIVGVKSASLSCKVGELTARAHATSDYRAEKCRDLLMETVKYYILQLKTQVSDF</sequence>
<feature type="non-terminal residue" evidence="1">
    <location>
        <position position="1"/>
    </location>
</feature>
<reference evidence="1 2" key="1">
    <citation type="journal article" date="2019" name="Commun. Biol.">
        <title>The bagworm genome reveals a unique fibroin gene that provides high tensile strength.</title>
        <authorList>
            <person name="Kono N."/>
            <person name="Nakamura H."/>
            <person name="Ohtoshi R."/>
            <person name="Tomita M."/>
            <person name="Numata K."/>
            <person name="Arakawa K."/>
        </authorList>
    </citation>
    <scope>NUCLEOTIDE SEQUENCE [LARGE SCALE GENOMIC DNA]</scope>
</reference>
<name>A0A4C1W5Z3_EUMVA</name>
<dbReference type="Proteomes" id="UP000299102">
    <property type="component" value="Unassembled WGS sequence"/>
</dbReference>
<proteinExistence type="predicted"/>
<gene>
    <name evidence="1" type="ORF">EVAR_45911_1</name>
</gene>
<keyword evidence="2" id="KW-1185">Reference proteome</keyword>
<comment type="caution">
    <text evidence="1">The sequence shown here is derived from an EMBL/GenBank/DDBJ whole genome shotgun (WGS) entry which is preliminary data.</text>
</comment>
<dbReference type="EMBL" id="BGZK01000485">
    <property type="protein sequence ID" value="GBP46491.1"/>
    <property type="molecule type" value="Genomic_DNA"/>
</dbReference>
<evidence type="ECO:0000313" key="2">
    <source>
        <dbReference type="Proteomes" id="UP000299102"/>
    </source>
</evidence>
<protein>
    <submittedName>
        <fullName evidence="1">Uncharacterized protein</fullName>
    </submittedName>
</protein>